<sequence>MANTKIKSELKMPVVKSEELNLAVHFVANIMVPVVRFMFRVVPHGIEKLPKKGAYIMVANHVTNVDALAVAYFVYKQLGRGPHFLAKESLFRVPLLGKLLTAAGQVPVYRSTHRNDAPLRAANKFLEAGHCITIFPEGTLTRDPDLWPMRGRTGAVRLALETGVPVYAMAQWGSEKILPQYGTKFRPGFWKKVHVLVGGEIDLSKYRHPQLQPSEVQEATDLVMDKITELVEKLRGEKAPARRWNTAETGEAATGNFKKKAKD</sequence>
<reference evidence="6" key="1">
    <citation type="submission" date="2020-05" db="EMBL/GenBank/DDBJ databases">
        <authorList>
            <person name="Chiriac C."/>
            <person name="Salcher M."/>
            <person name="Ghai R."/>
            <person name="Kavagutti S V."/>
        </authorList>
    </citation>
    <scope>NUCLEOTIDE SEQUENCE</scope>
</reference>
<dbReference type="GO" id="GO:0003841">
    <property type="term" value="F:1-acylglycerol-3-phosphate O-acyltransferase activity"/>
    <property type="evidence" value="ECO:0007669"/>
    <property type="project" value="TreeGrafter"/>
</dbReference>
<protein>
    <submittedName>
        <fullName evidence="6">Unannotated protein</fullName>
    </submittedName>
</protein>
<dbReference type="SMART" id="SM00563">
    <property type="entry name" value="PlsC"/>
    <property type="match status" value="1"/>
</dbReference>
<dbReference type="AlphaFoldDB" id="A0A6J6P395"/>
<accession>A0A6J6P395</accession>
<feature type="region of interest" description="Disordered" evidence="3">
    <location>
        <begin position="238"/>
        <end position="263"/>
    </location>
</feature>
<organism evidence="6">
    <name type="scientific">freshwater metagenome</name>
    <dbReference type="NCBI Taxonomy" id="449393"/>
    <lineage>
        <taxon>unclassified sequences</taxon>
        <taxon>metagenomes</taxon>
        <taxon>ecological metagenomes</taxon>
    </lineage>
</organism>
<dbReference type="GO" id="GO:0005886">
    <property type="term" value="C:plasma membrane"/>
    <property type="evidence" value="ECO:0007669"/>
    <property type="project" value="TreeGrafter"/>
</dbReference>
<keyword evidence="2" id="KW-0012">Acyltransferase</keyword>
<dbReference type="EMBL" id="CAEZXK010000028">
    <property type="protein sequence ID" value="CAB4691215.1"/>
    <property type="molecule type" value="Genomic_DNA"/>
</dbReference>
<keyword evidence="1" id="KW-0808">Transferase</keyword>
<dbReference type="Pfam" id="PF01553">
    <property type="entry name" value="Acyltransferase"/>
    <property type="match status" value="1"/>
</dbReference>
<dbReference type="PANTHER" id="PTHR10434:SF55">
    <property type="entry name" value="POSSIBLE ACYLTRANSFERASE"/>
    <property type="match status" value="1"/>
</dbReference>
<feature type="transmembrane region" description="Helical" evidence="4">
    <location>
        <begin position="54"/>
        <end position="75"/>
    </location>
</feature>
<dbReference type="PANTHER" id="PTHR10434">
    <property type="entry name" value="1-ACYL-SN-GLYCEROL-3-PHOSPHATE ACYLTRANSFERASE"/>
    <property type="match status" value="1"/>
</dbReference>
<evidence type="ECO:0000256" key="3">
    <source>
        <dbReference type="SAM" id="MobiDB-lite"/>
    </source>
</evidence>
<name>A0A6J6P395_9ZZZZ</name>
<keyword evidence="4" id="KW-0812">Transmembrane</keyword>
<evidence type="ECO:0000313" key="6">
    <source>
        <dbReference type="EMBL" id="CAB4691215.1"/>
    </source>
</evidence>
<evidence type="ECO:0000256" key="2">
    <source>
        <dbReference type="ARBA" id="ARBA00023315"/>
    </source>
</evidence>
<proteinExistence type="predicted"/>
<evidence type="ECO:0000256" key="1">
    <source>
        <dbReference type="ARBA" id="ARBA00022679"/>
    </source>
</evidence>
<evidence type="ECO:0000256" key="4">
    <source>
        <dbReference type="SAM" id="Phobius"/>
    </source>
</evidence>
<keyword evidence="4" id="KW-0472">Membrane</keyword>
<gene>
    <name evidence="6" type="ORF">UFOPK2370_00973</name>
</gene>
<dbReference type="CDD" id="cd07989">
    <property type="entry name" value="LPLAT_AGPAT-like"/>
    <property type="match status" value="1"/>
</dbReference>
<dbReference type="InterPro" id="IPR002123">
    <property type="entry name" value="Plipid/glycerol_acylTrfase"/>
</dbReference>
<keyword evidence="4" id="KW-1133">Transmembrane helix</keyword>
<evidence type="ECO:0000259" key="5">
    <source>
        <dbReference type="SMART" id="SM00563"/>
    </source>
</evidence>
<dbReference type="GO" id="GO:0006654">
    <property type="term" value="P:phosphatidic acid biosynthetic process"/>
    <property type="evidence" value="ECO:0007669"/>
    <property type="project" value="TreeGrafter"/>
</dbReference>
<feature type="domain" description="Phospholipid/glycerol acyltransferase" evidence="5">
    <location>
        <begin position="55"/>
        <end position="174"/>
    </location>
</feature>
<feature type="transmembrane region" description="Helical" evidence="4">
    <location>
        <begin position="20"/>
        <end position="42"/>
    </location>
</feature>
<dbReference type="SUPFAM" id="SSF69593">
    <property type="entry name" value="Glycerol-3-phosphate (1)-acyltransferase"/>
    <property type="match status" value="1"/>
</dbReference>